<organism evidence="2 3">
    <name type="scientific">Molossus molossus</name>
    <name type="common">Pallas' mastiff bat</name>
    <name type="synonym">Vespertilio molossus</name>
    <dbReference type="NCBI Taxonomy" id="27622"/>
    <lineage>
        <taxon>Eukaryota</taxon>
        <taxon>Metazoa</taxon>
        <taxon>Chordata</taxon>
        <taxon>Craniata</taxon>
        <taxon>Vertebrata</taxon>
        <taxon>Euteleostomi</taxon>
        <taxon>Mammalia</taxon>
        <taxon>Eutheria</taxon>
        <taxon>Laurasiatheria</taxon>
        <taxon>Chiroptera</taxon>
        <taxon>Yangochiroptera</taxon>
        <taxon>Molossidae</taxon>
        <taxon>Molossus</taxon>
    </lineage>
</organism>
<evidence type="ECO:0000256" key="1">
    <source>
        <dbReference type="SAM" id="MobiDB-lite"/>
    </source>
</evidence>
<feature type="region of interest" description="Disordered" evidence="1">
    <location>
        <begin position="1"/>
        <end position="21"/>
    </location>
</feature>
<feature type="compositionally biased region" description="Polar residues" evidence="1">
    <location>
        <begin position="10"/>
        <end position="21"/>
    </location>
</feature>
<gene>
    <name evidence="2" type="ORF">HJG59_000865</name>
</gene>
<dbReference type="AlphaFoldDB" id="A0A7J8FVC1"/>
<keyword evidence="2" id="KW-0449">Lipoprotein</keyword>
<sequence>MKAAGARAGNGNSQNETRLSQGSHWFSGSIKDAHPETASDFSFLETARGEWIEMLYFCGLSAIFKKFPIMMSTMDMKVGIFGNSEGCTPWCTVLSLC</sequence>
<accession>A0A7J8FVC1</accession>
<evidence type="ECO:0000313" key="3">
    <source>
        <dbReference type="Proteomes" id="UP000550707"/>
    </source>
</evidence>
<keyword evidence="3" id="KW-1185">Reference proteome</keyword>
<proteinExistence type="predicted"/>
<dbReference type="EMBL" id="JACASF010000010">
    <property type="protein sequence ID" value="KAF6451610.1"/>
    <property type="molecule type" value="Genomic_DNA"/>
</dbReference>
<comment type="caution">
    <text evidence="2">The sequence shown here is derived from an EMBL/GenBank/DDBJ whole genome shotgun (WGS) entry which is preliminary data.</text>
</comment>
<reference evidence="2 3" key="1">
    <citation type="journal article" date="2020" name="Nature">
        <title>Six reference-quality genomes reveal evolution of bat adaptations.</title>
        <authorList>
            <person name="Jebb D."/>
            <person name="Huang Z."/>
            <person name="Pippel M."/>
            <person name="Hughes G.M."/>
            <person name="Lavrichenko K."/>
            <person name="Devanna P."/>
            <person name="Winkler S."/>
            <person name="Jermiin L.S."/>
            <person name="Skirmuntt E.C."/>
            <person name="Katzourakis A."/>
            <person name="Burkitt-Gray L."/>
            <person name="Ray D.A."/>
            <person name="Sullivan K.A.M."/>
            <person name="Roscito J.G."/>
            <person name="Kirilenko B.M."/>
            <person name="Davalos L.M."/>
            <person name="Corthals A.P."/>
            <person name="Power M.L."/>
            <person name="Jones G."/>
            <person name="Ransome R.D."/>
            <person name="Dechmann D.K.N."/>
            <person name="Locatelli A.G."/>
            <person name="Puechmaille S.J."/>
            <person name="Fedrigo O."/>
            <person name="Jarvis E.D."/>
            <person name="Hiller M."/>
            <person name="Vernes S.C."/>
            <person name="Myers E.W."/>
            <person name="Teeling E.C."/>
        </authorList>
    </citation>
    <scope>NUCLEOTIDE SEQUENCE [LARGE SCALE GENOMIC DNA]</scope>
    <source>
        <strain evidence="2">MMolMol1</strain>
        <tissue evidence="2">Muscle</tissue>
    </source>
</reference>
<protein>
    <submittedName>
        <fullName evidence="2">Apolipoprotein L domain containing 1</fullName>
    </submittedName>
</protein>
<name>A0A7J8FVC1_MOLMO</name>
<evidence type="ECO:0000313" key="2">
    <source>
        <dbReference type="EMBL" id="KAF6451610.1"/>
    </source>
</evidence>
<dbReference type="Proteomes" id="UP000550707">
    <property type="component" value="Unassembled WGS sequence"/>
</dbReference>